<dbReference type="Gene3D" id="2.60.40.1880">
    <property type="entry name" value="Invasion associated locus B (IalB) protein"/>
    <property type="match status" value="1"/>
</dbReference>
<reference evidence="1" key="1">
    <citation type="submission" date="2018-05" db="EMBL/GenBank/DDBJ databases">
        <authorList>
            <person name="Lanie J.A."/>
            <person name="Ng W.-L."/>
            <person name="Kazmierczak K.M."/>
            <person name="Andrzejewski T.M."/>
            <person name="Davidsen T.M."/>
            <person name="Wayne K.J."/>
            <person name="Tettelin H."/>
            <person name="Glass J.I."/>
            <person name="Rusch D."/>
            <person name="Podicherti R."/>
            <person name="Tsui H.-C.T."/>
            <person name="Winkler M.E."/>
        </authorList>
    </citation>
    <scope>NUCLEOTIDE SEQUENCE</scope>
</reference>
<dbReference type="InterPro" id="IPR010642">
    <property type="entry name" value="Invasion_prot_B"/>
</dbReference>
<dbReference type="InterPro" id="IPR038696">
    <property type="entry name" value="IalB_sf"/>
</dbReference>
<evidence type="ECO:0000313" key="1">
    <source>
        <dbReference type="EMBL" id="SVC01007.1"/>
    </source>
</evidence>
<dbReference type="AlphaFoldDB" id="A0A382IP65"/>
<sequence length="170" mass="19404">MSLINKIIFKSLVLTVFLISFAYSEDLKKLGTFKDWEVIMISDESNKVCFAQSKPVLQSPKKSDREARLFVTFRPLEKISDEVSTTSGYEYNNQNSIIASSGKSKYKFDISQDNFAWISSNKIEKRIIKRMKKASRIMVTAYNKSGSQTIDHYSLMGFTKAYNAAKKSCT</sequence>
<accession>A0A382IP65</accession>
<organism evidence="1">
    <name type="scientific">marine metagenome</name>
    <dbReference type="NCBI Taxonomy" id="408172"/>
    <lineage>
        <taxon>unclassified sequences</taxon>
        <taxon>metagenomes</taxon>
        <taxon>ecological metagenomes</taxon>
    </lineage>
</organism>
<dbReference type="EMBL" id="UINC01068403">
    <property type="protein sequence ID" value="SVC01007.1"/>
    <property type="molecule type" value="Genomic_DNA"/>
</dbReference>
<dbReference type="Pfam" id="PF06776">
    <property type="entry name" value="IalB"/>
    <property type="match status" value="1"/>
</dbReference>
<proteinExistence type="predicted"/>
<name>A0A382IP65_9ZZZZ</name>
<protein>
    <submittedName>
        <fullName evidence="1">Uncharacterized protein</fullName>
    </submittedName>
</protein>
<gene>
    <name evidence="1" type="ORF">METZ01_LOCUS253861</name>
</gene>